<keyword evidence="8 9" id="KW-0472">Membrane</keyword>
<keyword evidence="7 9" id="KW-0333">Golgi apparatus</keyword>
<evidence type="ECO:0000256" key="5">
    <source>
        <dbReference type="ARBA" id="ARBA00022927"/>
    </source>
</evidence>
<dbReference type="Pfam" id="PF03878">
    <property type="entry name" value="YIF1"/>
    <property type="match status" value="1"/>
</dbReference>
<dbReference type="GO" id="GO:0005789">
    <property type="term" value="C:endoplasmic reticulum membrane"/>
    <property type="evidence" value="ECO:0007669"/>
    <property type="project" value="UniProtKB-SubCell"/>
</dbReference>
<dbReference type="GO" id="GO:0005793">
    <property type="term" value="C:endoplasmic reticulum-Golgi intermediate compartment"/>
    <property type="evidence" value="ECO:0007669"/>
    <property type="project" value="UniProtKB-UniRule"/>
</dbReference>
<dbReference type="EMBL" id="JARGDH010000004">
    <property type="protein sequence ID" value="KAL0269526.1"/>
    <property type="molecule type" value="Genomic_DNA"/>
</dbReference>
<evidence type="ECO:0000256" key="10">
    <source>
        <dbReference type="SAM" id="MobiDB-lite"/>
    </source>
</evidence>
<dbReference type="GO" id="GO:0006888">
    <property type="term" value="P:endoplasmic reticulum to Golgi vesicle-mediated transport"/>
    <property type="evidence" value="ECO:0007669"/>
    <property type="project" value="UniProtKB-UniRule"/>
</dbReference>
<comment type="function">
    <text evidence="9">Has a role in transport between endoplasmic reticulum and Golgi.</text>
</comment>
<protein>
    <recommendedName>
        <fullName evidence="9">Protein YIF1</fullName>
    </recommendedName>
</protein>
<evidence type="ECO:0000313" key="11">
    <source>
        <dbReference type="EMBL" id="KAL0269526.1"/>
    </source>
</evidence>
<keyword evidence="4 9" id="KW-0256">Endoplasmic reticulum</keyword>
<dbReference type="InterPro" id="IPR005578">
    <property type="entry name" value="Yif1_fam"/>
</dbReference>
<reference evidence="11" key="1">
    <citation type="journal article" date="2024" name="Gigascience">
        <title>Chromosome-level genome of the poultry shaft louse Menopon gallinae provides insight into the host-switching and adaptive evolution of parasitic lice.</title>
        <authorList>
            <person name="Xu Y."/>
            <person name="Ma L."/>
            <person name="Liu S."/>
            <person name="Liang Y."/>
            <person name="Liu Q."/>
            <person name="He Z."/>
            <person name="Tian L."/>
            <person name="Duan Y."/>
            <person name="Cai W."/>
            <person name="Li H."/>
            <person name="Song F."/>
        </authorList>
    </citation>
    <scope>NUCLEOTIDE SEQUENCE</scope>
    <source>
        <strain evidence="11">Cailab_2023a</strain>
    </source>
</reference>
<dbReference type="GO" id="GO:0015031">
    <property type="term" value="P:protein transport"/>
    <property type="evidence" value="ECO:0007669"/>
    <property type="project" value="UniProtKB-KW"/>
</dbReference>
<dbReference type="PANTHER" id="PTHR14083">
    <property type="entry name" value="YIP1 INTERACTING FACTOR HOMOLOG YIF1 PROTEIN"/>
    <property type="match status" value="1"/>
</dbReference>
<sequence length="353" mass="39548">MNFNASAPRPPNKLGAKRFKTPRMDAIPTTSSYPATPFNPYNQYPPAGPPGVDPIYPNVDGNRFDPTMAPQAGFNPNFQYGGNRAPPDPGRPLGNEFLINPIVKGAAMTYGEQLMGTGKEYVDKSFKKYVPVTRLKYYFAVDTAYVYKKLGLIFFPFAHKDWSIKYASNEPVQPRYEVNAPDLYIPTMAYLTYVLVAGLALGTQNRFTPEVLGIQASSALAWSLLEVLVHVLSLYVTNISTSLTTIDILAYSGYKFVGIIFAVLTSMVFYRFGYYLALIYFSISLSFFLIRTLKVKILPVNTTPADPYSVQPQHVGGDKRRMYLLLFIVGVQPCLIWWMSYHLVPTYTPPVPS</sequence>
<comment type="caution">
    <text evidence="11">The sequence shown here is derived from an EMBL/GenBank/DDBJ whole genome shotgun (WGS) entry which is preliminary data.</text>
</comment>
<dbReference type="GO" id="GO:0000139">
    <property type="term" value="C:Golgi membrane"/>
    <property type="evidence" value="ECO:0007669"/>
    <property type="project" value="UniProtKB-SubCell"/>
</dbReference>
<evidence type="ECO:0000256" key="8">
    <source>
        <dbReference type="ARBA" id="ARBA00023136"/>
    </source>
</evidence>
<dbReference type="AlphaFoldDB" id="A0AAW2HIP7"/>
<name>A0AAW2HIP7_9NEOP</name>
<gene>
    <name evidence="11" type="ORF">PYX00_007229</name>
</gene>
<feature type="transmembrane region" description="Helical" evidence="9">
    <location>
        <begin position="214"/>
        <end position="236"/>
    </location>
</feature>
<comment type="subcellular location">
    <subcellularLocation>
        <location evidence="9">Endoplasmic reticulum membrane</location>
        <topology evidence="9">Multi-pass membrane protein</topology>
    </subcellularLocation>
    <subcellularLocation>
        <location evidence="9">Golgi apparatus membrane</location>
        <topology evidence="9">Multi-pass membrane protein</topology>
    </subcellularLocation>
</comment>
<feature type="transmembrane region" description="Helical" evidence="9">
    <location>
        <begin position="248"/>
        <end position="266"/>
    </location>
</feature>
<organism evidence="11">
    <name type="scientific">Menopon gallinae</name>
    <name type="common">poultry shaft louse</name>
    <dbReference type="NCBI Taxonomy" id="328185"/>
    <lineage>
        <taxon>Eukaryota</taxon>
        <taxon>Metazoa</taxon>
        <taxon>Ecdysozoa</taxon>
        <taxon>Arthropoda</taxon>
        <taxon>Hexapoda</taxon>
        <taxon>Insecta</taxon>
        <taxon>Pterygota</taxon>
        <taxon>Neoptera</taxon>
        <taxon>Paraneoptera</taxon>
        <taxon>Psocodea</taxon>
        <taxon>Troctomorpha</taxon>
        <taxon>Phthiraptera</taxon>
        <taxon>Amblycera</taxon>
        <taxon>Menoponidae</taxon>
        <taxon>Menopon</taxon>
    </lineage>
</organism>
<feature type="transmembrane region" description="Helical" evidence="9">
    <location>
        <begin position="183"/>
        <end position="202"/>
    </location>
</feature>
<feature type="region of interest" description="Disordered" evidence="10">
    <location>
        <begin position="1"/>
        <end position="22"/>
    </location>
</feature>
<dbReference type="PANTHER" id="PTHR14083:SF0">
    <property type="entry name" value="YIP1D-INTERACTING FACTOR 1, ISOFORM C"/>
    <property type="match status" value="1"/>
</dbReference>
<keyword evidence="2 9" id="KW-0813">Transport</keyword>
<keyword evidence="3 9" id="KW-0812">Transmembrane</keyword>
<evidence type="ECO:0000256" key="2">
    <source>
        <dbReference type="ARBA" id="ARBA00022448"/>
    </source>
</evidence>
<evidence type="ECO:0000256" key="1">
    <source>
        <dbReference type="ARBA" id="ARBA00009727"/>
    </source>
</evidence>
<evidence type="ECO:0000256" key="7">
    <source>
        <dbReference type="ARBA" id="ARBA00023034"/>
    </source>
</evidence>
<feature type="transmembrane region" description="Helical" evidence="9">
    <location>
        <begin position="323"/>
        <end position="344"/>
    </location>
</feature>
<keyword evidence="6 9" id="KW-1133">Transmembrane helix</keyword>
<keyword evidence="5 9" id="KW-0653">Protein transport</keyword>
<comment type="similarity">
    <text evidence="1 9">Belongs to the YIF1 family.</text>
</comment>
<evidence type="ECO:0000256" key="9">
    <source>
        <dbReference type="RuleBase" id="RU368073"/>
    </source>
</evidence>
<accession>A0AAW2HIP7</accession>
<dbReference type="GO" id="GO:0030134">
    <property type="term" value="C:COPII-coated ER to Golgi transport vesicle"/>
    <property type="evidence" value="ECO:0007669"/>
    <property type="project" value="TreeGrafter"/>
</dbReference>
<evidence type="ECO:0000256" key="4">
    <source>
        <dbReference type="ARBA" id="ARBA00022824"/>
    </source>
</evidence>
<feature type="transmembrane region" description="Helical" evidence="9">
    <location>
        <begin position="272"/>
        <end position="290"/>
    </location>
</feature>
<evidence type="ECO:0000256" key="3">
    <source>
        <dbReference type="ARBA" id="ARBA00022692"/>
    </source>
</evidence>
<proteinExistence type="inferred from homology"/>
<evidence type="ECO:0000256" key="6">
    <source>
        <dbReference type="ARBA" id="ARBA00022989"/>
    </source>
</evidence>